<feature type="domain" description="DUF4246" evidence="1">
    <location>
        <begin position="66"/>
        <end position="206"/>
    </location>
</feature>
<evidence type="ECO:0000313" key="3">
    <source>
        <dbReference type="Proteomes" id="UP000076874"/>
    </source>
</evidence>
<dbReference type="Proteomes" id="UP000076874">
    <property type="component" value="Unassembled WGS sequence"/>
</dbReference>
<proteinExistence type="predicted"/>
<reference evidence="2 3" key="1">
    <citation type="journal article" date="2016" name="Genome Biol. Evol.">
        <title>Divergent and convergent evolution of fungal pathogenicity.</title>
        <authorList>
            <person name="Shang Y."/>
            <person name="Xiao G."/>
            <person name="Zheng P."/>
            <person name="Cen K."/>
            <person name="Zhan S."/>
            <person name="Wang C."/>
        </authorList>
    </citation>
    <scope>NUCLEOTIDE SEQUENCE [LARGE SCALE GENOMIC DNA]</scope>
    <source>
        <strain evidence="2 3">RCEF 264</strain>
    </source>
</reference>
<dbReference type="STRING" id="1081102.A0A162MKV6"/>
<sequence>MKKPTYLVFDISGGGPLRVPGIPGGDVVRVVHDVHPERTADPRFTHSFGDRTQDDASREHLISLRVWDWCVAEPRDKVRFTEETGLVFMLNGGAPVCKFDTMLAPHLMGHLAAYAEKLEARRPLVGQDQNKMNNPGLVNLHWLPLMYGKTLVLLQGGGGNGGRATVGLQNAVEAVGRGTVVPRRSEGWDRRNDRFSPRFLCLLCELYKSSLYPVMDVISAFCGRGTRSSCNETGAVPTESAPDHIVVISVVYFVGVGATLGSAAVSFRVETGVEPTLDWFSPCTTHLYHPFKPFADVYGFARVTDMGDSTETHGLGAGPAVQDMGTVQMPDGRLVTFPSARGDVTETNAPRPLSRAEATQVWEDIRAEHASAQEYMFTIDSYLFGERAAEDGGGWYMSMPSGLRGTAWGTGPL</sequence>
<dbReference type="InterPro" id="IPR049192">
    <property type="entry name" value="DUF4246_C"/>
</dbReference>
<dbReference type="AlphaFoldDB" id="A0A162MKV6"/>
<comment type="caution">
    <text evidence="2">The sequence shown here is derived from an EMBL/GenBank/DDBJ whole genome shotgun (WGS) entry which is preliminary data.</text>
</comment>
<evidence type="ECO:0000259" key="1">
    <source>
        <dbReference type="Pfam" id="PF14033"/>
    </source>
</evidence>
<protein>
    <recommendedName>
        <fullName evidence="1">DUF4246 domain-containing protein</fullName>
    </recommendedName>
</protein>
<gene>
    <name evidence="2" type="ORF">SPI_03613</name>
</gene>
<accession>A0A162MKV6</accession>
<dbReference type="EMBL" id="AZHD01000005">
    <property type="protein sequence ID" value="OAA63450.1"/>
    <property type="molecule type" value="Genomic_DNA"/>
</dbReference>
<name>A0A162MKV6_9HYPO</name>
<organism evidence="2 3">
    <name type="scientific">Niveomyces insectorum RCEF 264</name>
    <dbReference type="NCBI Taxonomy" id="1081102"/>
    <lineage>
        <taxon>Eukaryota</taxon>
        <taxon>Fungi</taxon>
        <taxon>Dikarya</taxon>
        <taxon>Ascomycota</taxon>
        <taxon>Pezizomycotina</taxon>
        <taxon>Sordariomycetes</taxon>
        <taxon>Hypocreomycetidae</taxon>
        <taxon>Hypocreales</taxon>
        <taxon>Cordycipitaceae</taxon>
        <taxon>Niveomyces</taxon>
    </lineage>
</organism>
<dbReference type="OrthoDB" id="4866493at2759"/>
<dbReference type="Pfam" id="PF14033">
    <property type="entry name" value="DUF4246"/>
    <property type="match status" value="1"/>
</dbReference>
<evidence type="ECO:0000313" key="2">
    <source>
        <dbReference type="EMBL" id="OAA63450.1"/>
    </source>
</evidence>
<keyword evidence="3" id="KW-1185">Reference proteome</keyword>